<dbReference type="InterPro" id="IPR012533">
    <property type="entry name" value="YcnI-copper_dom"/>
</dbReference>
<dbReference type="Gene3D" id="2.60.40.2230">
    <property type="entry name" value="Uncharacterised protein YcnI-like PF07987, DUF1775"/>
    <property type="match status" value="1"/>
</dbReference>
<evidence type="ECO:0000256" key="2">
    <source>
        <dbReference type="SAM" id="Phobius"/>
    </source>
</evidence>
<keyword evidence="2" id="KW-0472">Membrane</keyword>
<evidence type="ECO:0000259" key="4">
    <source>
        <dbReference type="Pfam" id="PF07987"/>
    </source>
</evidence>
<keyword evidence="6" id="KW-1185">Reference proteome</keyword>
<evidence type="ECO:0000313" key="5">
    <source>
        <dbReference type="EMBL" id="MBB4666485.1"/>
    </source>
</evidence>
<name>A0A7W7FIM0_9MICO</name>
<keyword evidence="2" id="KW-1133">Transmembrane helix</keyword>
<accession>A0A7W7FIM0</accession>
<comment type="caution">
    <text evidence="5">The sequence shown here is derived from an EMBL/GenBank/DDBJ whole genome shotgun (WGS) entry which is preliminary data.</text>
</comment>
<dbReference type="EMBL" id="JACHMD010000001">
    <property type="protein sequence ID" value="MBB4666485.1"/>
    <property type="molecule type" value="Genomic_DNA"/>
</dbReference>
<sequence length="224" mass="22357">MTLRSSRRSALALTGIALGGALALAVPMAASAHVHAHADGAAAGATSRVEFSFSHGCDGSPTTALIVDVPEGVDNATPVVDGAWTISREIGDDGLATQITYTAVTPVEDGLAASIELDALFGSETGGTEIAFPVTQTCETGETAWVEVAEDGEDPEQLESPAPTVAVAAASDAPADEHGEHTDAADSASAASDDSAPVATWLAGGALVVSVAALAAALIRRRRA</sequence>
<dbReference type="RefSeq" id="WP_184216116.1">
    <property type="nucleotide sequence ID" value="NZ_JACHMD010000001.1"/>
</dbReference>
<evidence type="ECO:0000313" key="6">
    <source>
        <dbReference type="Proteomes" id="UP000573729"/>
    </source>
</evidence>
<evidence type="ECO:0000256" key="3">
    <source>
        <dbReference type="SAM" id="SignalP"/>
    </source>
</evidence>
<dbReference type="InterPro" id="IPR006311">
    <property type="entry name" value="TAT_signal"/>
</dbReference>
<dbReference type="InterPro" id="IPR038507">
    <property type="entry name" value="YcnI-like_sf"/>
</dbReference>
<feature type="chain" id="PRO_5030684968" evidence="3">
    <location>
        <begin position="33"/>
        <end position="224"/>
    </location>
</feature>
<organism evidence="5 6">
    <name type="scientific">Microbacterium marinum</name>
    <dbReference type="NCBI Taxonomy" id="421115"/>
    <lineage>
        <taxon>Bacteria</taxon>
        <taxon>Bacillati</taxon>
        <taxon>Actinomycetota</taxon>
        <taxon>Actinomycetes</taxon>
        <taxon>Micrococcales</taxon>
        <taxon>Microbacteriaceae</taxon>
        <taxon>Microbacterium</taxon>
    </lineage>
</organism>
<feature type="transmembrane region" description="Helical" evidence="2">
    <location>
        <begin position="198"/>
        <end position="219"/>
    </location>
</feature>
<keyword evidence="2" id="KW-0812">Transmembrane</keyword>
<proteinExistence type="predicted"/>
<protein>
    <submittedName>
        <fullName evidence="5">Uncharacterized protein YcnI</fullName>
    </submittedName>
</protein>
<keyword evidence="3" id="KW-0732">Signal</keyword>
<dbReference type="PROSITE" id="PS51318">
    <property type="entry name" value="TAT"/>
    <property type="match status" value="1"/>
</dbReference>
<feature type="domain" description="YncI copper-binding" evidence="4">
    <location>
        <begin position="33"/>
        <end position="167"/>
    </location>
</feature>
<reference evidence="5 6" key="1">
    <citation type="submission" date="2020-08" db="EMBL/GenBank/DDBJ databases">
        <title>Sequencing the genomes of 1000 actinobacteria strains.</title>
        <authorList>
            <person name="Klenk H.-P."/>
        </authorList>
    </citation>
    <scope>NUCLEOTIDE SEQUENCE [LARGE SCALE GENOMIC DNA]</scope>
    <source>
        <strain evidence="5 6">DSM 24947</strain>
    </source>
</reference>
<evidence type="ECO:0000256" key="1">
    <source>
        <dbReference type="SAM" id="MobiDB-lite"/>
    </source>
</evidence>
<dbReference type="AlphaFoldDB" id="A0A7W7FIM0"/>
<dbReference type="Pfam" id="PF07987">
    <property type="entry name" value="DUF1775"/>
    <property type="match status" value="1"/>
</dbReference>
<feature type="region of interest" description="Disordered" evidence="1">
    <location>
        <begin position="168"/>
        <end position="191"/>
    </location>
</feature>
<feature type="compositionally biased region" description="Basic and acidic residues" evidence="1">
    <location>
        <begin position="175"/>
        <end position="184"/>
    </location>
</feature>
<dbReference type="Proteomes" id="UP000573729">
    <property type="component" value="Unassembled WGS sequence"/>
</dbReference>
<gene>
    <name evidence="5" type="ORF">BKA24_001194</name>
</gene>
<feature type="signal peptide" evidence="3">
    <location>
        <begin position="1"/>
        <end position="32"/>
    </location>
</feature>